<feature type="region of interest" description="Disordered" evidence="1">
    <location>
        <begin position="204"/>
        <end position="223"/>
    </location>
</feature>
<dbReference type="InterPro" id="IPR021471">
    <property type="entry name" value="DUF3124"/>
</dbReference>
<evidence type="ECO:0000256" key="1">
    <source>
        <dbReference type="SAM" id="MobiDB-lite"/>
    </source>
</evidence>
<gene>
    <name evidence="3" type="ORF">Pla110_12830</name>
</gene>
<dbReference type="EMBL" id="CP036281">
    <property type="protein sequence ID" value="QDU79572.1"/>
    <property type="molecule type" value="Genomic_DNA"/>
</dbReference>
<evidence type="ECO:0000313" key="4">
    <source>
        <dbReference type="Proteomes" id="UP000317178"/>
    </source>
</evidence>
<reference evidence="3 4" key="1">
    <citation type="submission" date="2019-02" db="EMBL/GenBank/DDBJ databases">
        <title>Deep-cultivation of Planctomycetes and their phenomic and genomic characterization uncovers novel biology.</title>
        <authorList>
            <person name="Wiegand S."/>
            <person name="Jogler M."/>
            <person name="Boedeker C."/>
            <person name="Pinto D."/>
            <person name="Vollmers J."/>
            <person name="Rivas-Marin E."/>
            <person name="Kohn T."/>
            <person name="Peeters S.H."/>
            <person name="Heuer A."/>
            <person name="Rast P."/>
            <person name="Oberbeckmann S."/>
            <person name="Bunk B."/>
            <person name="Jeske O."/>
            <person name="Meyerdierks A."/>
            <person name="Storesund J.E."/>
            <person name="Kallscheuer N."/>
            <person name="Luecker S."/>
            <person name="Lage O.M."/>
            <person name="Pohl T."/>
            <person name="Merkel B.J."/>
            <person name="Hornburger P."/>
            <person name="Mueller R.-W."/>
            <person name="Bruemmer F."/>
            <person name="Labrenz M."/>
            <person name="Spormann A.M."/>
            <person name="Op den Camp H."/>
            <person name="Overmann J."/>
            <person name="Amann R."/>
            <person name="Jetten M.S.M."/>
            <person name="Mascher T."/>
            <person name="Medema M.H."/>
            <person name="Devos D.P."/>
            <person name="Kaster A.-K."/>
            <person name="Ovreas L."/>
            <person name="Rohde M."/>
            <person name="Galperin M.Y."/>
            <person name="Jogler C."/>
        </authorList>
    </citation>
    <scope>NUCLEOTIDE SEQUENCE [LARGE SCALE GENOMIC DNA]</scope>
    <source>
        <strain evidence="3 4">Pla110</strain>
    </source>
</reference>
<protein>
    <recommendedName>
        <fullName evidence="5">DUF3124 domain-containing protein</fullName>
    </recommendedName>
</protein>
<dbReference type="KEGG" id="plon:Pla110_12830"/>
<sequence>MSKQFKPEDVDSFMKRFVLLIVVLIIILLSPLAFYAWYLDNRMQNFQDTLRFRPTDEMTASEMVTVKGHYNISNPVSGQLVYVPAYSHVYHNSGDPHLVTITLSIRNTSIDSPIIVNSVRYFDTAGKVVKSFFADPLSIPALGTKEILVEREDTSGGSGANFLVEWVANQTVSQPVIEAVMIDTSSQQGISFARGGTIIGELIPEQATSAETPISTESENESE</sequence>
<dbReference type="Pfam" id="PF11322">
    <property type="entry name" value="DUF3124"/>
    <property type="match status" value="1"/>
</dbReference>
<name>A0A518CK19_9PLAN</name>
<organism evidence="3 4">
    <name type="scientific">Polystyrenella longa</name>
    <dbReference type="NCBI Taxonomy" id="2528007"/>
    <lineage>
        <taxon>Bacteria</taxon>
        <taxon>Pseudomonadati</taxon>
        <taxon>Planctomycetota</taxon>
        <taxon>Planctomycetia</taxon>
        <taxon>Planctomycetales</taxon>
        <taxon>Planctomycetaceae</taxon>
        <taxon>Polystyrenella</taxon>
    </lineage>
</organism>
<dbReference type="AlphaFoldDB" id="A0A518CK19"/>
<evidence type="ECO:0000313" key="3">
    <source>
        <dbReference type="EMBL" id="QDU79572.1"/>
    </source>
</evidence>
<accession>A0A518CK19</accession>
<evidence type="ECO:0000256" key="2">
    <source>
        <dbReference type="SAM" id="Phobius"/>
    </source>
</evidence>
<proteinExistence type="predicted"/>
<dbReference type="Proteomes" id="UP000317178">
    <property type="component" value="Chromosome"/>
</dbReference>
<keyword evidence="2" id="KW-1133">Transmembrane helix</keyword>
<keyword evidence="2" id="KW-0812">Transmembrane</keyword>
<keyword evidence="2" id="KW-0472">Membrane</keyword>
<dbReference type="RefSeq" id="WP_197440538.1">
    <property type="nucleotide sequence ID" value="NZ_CP036281.1"/>
</dbReference>
<feature type="compositionally biased region" description="Polar residues" evidence="1">
    <location>
        <begin position="206"/>
        <end position="217"/>
    </location>
</feature>
<evidence type="ECO:0008006" key="5">
    <source>
        <dbReference type="Google" id="ProtNLM"/>
    </source>
</evidence>
<keyword evidence="4" id="KW-1185">Reference proteome</keyword>
<feature type="transmembrane region" description="Helical" evidence="2">
    <location>
        <begin position="17"/>
        <end position="38"/>
    </location>
</feature>